<dbReference type="AlphaFoldDB" id="A0A7W1X8G2"/>
<gene>
    <name evidence="1" type="ORF">H1164_03140</name>
</gene>
<reference evidence="1 2" key="1">
    <citation type="submission" date="2020-07" db="EMBL/GenBank/DDBJ databases">
        <authorList>
            <person name="Feng H."/>
        </authorList>
    </citation>
    <scope>NUCLEOTIDE SEQUENCE [LARGE SCALE GENOMIC DNA]</scope>
    <source>
        <strain evidence="2">s-11</strain>
    </source>
</reference>
<sequence length="78" mass="8611">MADHHIGSQDHFARHGGVHFRANVSEQELNRFVAFLPESRRSNMAQVMKELESAGMITILNDGIWADGEGKIGGSDEC</sequence>
<accession>A0A7W1X8G2</accession>
<proteinExistence type="predicted"/>
<protein>
    <submittedName>
        <fullName evidence="1">Uncharacterized protein</fullName>
    </submittedName>
</protein>
<keyword evidence="2" id="KW-1185">Reference proteome</keyword>
<organism evidence="1 2">
    <name type="scientific">Thermoactinomyces daqus</name>
    <dbReference type="NCBI Taxonomy" id="1329516"/>
    <lineage>
        <taxon>Bacteria</taxon>
        <taxon>Bacillati</taxon>
        <taxon>Bacillota</taxon>
        <taxon>Bacilli</taxon>
        <taxon>Bacillales</taxon>
        <taxon>Thermoactinomycetaceae</taxon>
        <taxon>Thermoactinomyces</taxon>
    </lineage>
</organism>
<evidence type="ECO:0000313" key="1">
    <source>
        <dbReference type="EMBL" id="MBA4541897.1"/>
    </source>
</evidence>
<comment type="caution">
    <text evidence="1">The sequence shown here is derived from an EMBL/GenBank/DDBJ whole genome shotgun (WGS) entry which is preliminary data.</text>
</comment>
<name>A0A7W1X8G2_9BACL</name>
<dbReference type="Proteomes" id="UP000530514">
    <property type="component" value="Unassembled WGS sequence"/>
</dbReference>
<dbReference type="EMBL" id="JACEIP010000003">
    <property type="protein sequence ID" value="MBA4541897.1"/>
    <property type="molecule type" value="Genomic_DNA"/>
</dbReference>
<evidence type="ECO:0000313" key="2">
    <source>
        <dbReference type="Proteomes" id="UP000530514"/>
    </source>
</evidence>
<dbReference type="RefSeq" id="WP_033100451.1">
    <property type="nucleotide sequence ID" value="NZ_JACEIP010000003.1"/>
</dbReference>
<dbReference type="OrthoDB" id="2376725at2"/>